<dbReference type="InterPro" id="IPR036291">
    <property type="entry name" value="NAD(P)-bd_dom_sf"/>
</dbReference>
<name>A0A9W4GMU4_9ACTN</name>
<evidence type="ECO:0000256" key="2">
    <source>
        <dbReference type="ARBA" id="ARBA00023002"/>
    </source>
</evidence>
<gene>
    <name evidence="3" type="ORF">SCOCK_10049</name>
</gene>
<protein>
    <submittedName>
        <fullName evidence="3">Short-chain dehydrogenase</fullName>
    </submittedName>
</protein>
<dbReference type="FunFam" id="3.40.50.720:FF:000084">
    <property type="entry name" value="Short-chain dehydrogenase reductase"/>
    <property type="match status" value="1"/>
</dbReference>
<accession>A0A9W4GMU4</accession>
<dbReference type="Proteomes" id="UP001152519">
    <property type="component" value="Unassembled WGS sequence"/>
</dbReference>
<dbReference type="PANTHER" id="PTHR43639">
    <property type="entry name" value="OXIDOREDUCTASE, SHORT-CHAIN DEHYDROGENASE/REDUCTASE FAMILY (AFU_ORTHOLOGUE AFUA_5G02870)"/>
    <property type="match status" value="1"/>
</dbReference>
<reference evidence="3" key="1">
    <citation type="submission" date="2021-05" db="EMBL/GenBank/DDBJ databases">
        <authorList>
            <person name="Arsene-Ploetze F."/>
        </authorList>
    </citation>
    <scope>NUCLEOTIDE SEQUENCE</scope>
    <source>
        <strain evidence="3">DSM 42138</strain>
    </source>
</reference>
<dbReference type="Pfam" id="PF13561">
    <property type="entry name" value="adh_short_C2"/>
    <property type="match status" value="1"/>
</dbReference>
<dbReference type="RefSeq" id="WP_251484078.1">
    <property type="nucleotide sequence ID" value="NZ_CAJSLV010000001.1"/>
</dbReference>
<evidence type="ECO:0000313" key="3">
    <source>
        <dbReference type="EMBL" id="CAG6390580.1"/>
    </source>
</evidence>
<proteinExistence type="inferred from homology"/>
<dbReference type="CDD" id="cd05233">
    <property type="entry name" value="SDR_c"/>
    <property type="match status" value="1"/>
</dbReference>
<dbReference type="NCBIfam" id="NF005559">
    <property type="entry name" value="PRK07231.1"/>
    <property type="match status" value="1"/>
</dbReference>
<organism evidence="3 4">
    <name type="scientific">Actinacidiphila cocklensis</name>
    <dbReference type="NCBI Taxonomy" id="887465"/>
    <lineage>
        <taxon>Bacteria</taxon>
        <taxon>Bacillati</taxon>
        <taxon>Actinomycetota</taxon>
        <taxon>Actinomycetes</taxon>
        <taxon>Kitasatosporales</taxon>
        <taxon>Streptomycetaceae</taxon>
        <taxon>Actinacidiphila</taxon>
    </lineage>
</organism>
<dbReference type="EMBL" id="CAJSLV010000001">
    <property type="protein sequence ID" value="CAG6390580.1"/>
    <property type="molecule type" value="Genomic_DNA"/>
</dbReference>
<dbReference type="PRINTS" id="PR00080">
    <property type="entry name" value="SDRFAMILY"/>
</dbReference>
<dbReference type="InterPro" id="IPR002347">
    <property type="entry name" value="SDR_fam"/>
</dbReference>
<evidence type="ECO:0000256" key="1">
    <source>
        <dbReference type="ARBA" id="ARBA00006484"/>
    </source>
</evidence>
<dbReference type="GO" id="GO:0016491">
    <property type="term" value="F:oxidoreductase activity"/>
    <property type="evidence" value="ECO:0007669"/>
    <property type="project" value="UniProtKB-KW"/>
</dbReference>
<comment type="caution">
    <text evidence="3">The sequence shown here is derived from an EMBL/GenBank/DDBJ whole genome shotgun (WGS) entry which is preliminary data.</text>
</comment>
<keyword evidence="2" id="KW-0560">Oxidoreductase</keyword>
<keyword evidence="4" id="KW-1185">Reference proteome</keyword>
<sequence length="250" mass="25106">MISTIPAGSVALVTGATSGIGAATAALLAERGAHVLVAGRDRVRGEAVVEAIRKRGGKADFVAADLSDSDSVRRLAREARELGGGRVDILVNNAGVFPFGPTEQARESDVDTVYAVNVKAPFYLVAELAPAMAERGRGAIVNVSTMVAENGAAGMALYGSSKAALNLLTKAWAAEFGPHGVRVNAVQPGPTRTEGTAGMGEALDALAAQAPAGRPAAPSEIAAAIGYLAGEAASFVHGAVLPVDGGRVAV</sequence>
<dbReference type="SUPFAM" id="SSF51735">
    <property type="entry name" value="NAD(P)-binding Rossmann-fold domains"/>
    <property type="match status" value="1"/>
</dbReference>
<dbReference type="AlphaFoldDB" id="A0A9W4GMU4"/>
<evidence type="ECO:0000313" key="4">
    <source>
        <dbReference type="Proteomes" id="UP001152519"/>
    </source>
</evidence>
<dbReference type="Gene3D" id="3.40.50.720">
    <property type="entry name" value="NAD(P)-binding Rossmann-like Domain"/>
    <property type="match status" value="1"/>
</dbReference>
<dbReference type="PRINTS" id="PR00081">
    <property type="entry name" value="GDHRDH"/>
</dbReference>
<comment type="similarity">
    <text evidence="1">Belongs to the short-chain dehydrogenases/reductases (SDR) family.</text>
</comment>
<dbReference type="PANTHER" id="PTHR43639:SF1">
    <property type="entry name" value="SHORT-CHAIN DEHYDROGENASE_REDUCTASE FAMILY PROTEIN"/>
    <property type="match status" value="1"/>
</dbReference>